<dbReference type="Pfam" id="PF04463">
    <property type="entry name" value="2-thiour_desulf"/>
    <property type="match status" value="1"/>
</dbReference>
<name>A0A497XS37_9AQUI</name>
<dbReference type="Proteomes" id="UP000267841">
    <property type="component" value="Unassembled WGS sequence"/>
</dbReference>
<organism evidence="1 2">
    <name type="scientific">Hydrogenivirga caldilitoris</name>
    <dbReference type="NCBI Taxonomy" id="246264"/>
    <lineage>
        <taxon>Bacteria</taxon>
        <taxon>Pseudomonadati</taxon>
        <taxon>Aquificota</taxon>
        <taxon>Aquificia</taxon>
        <taxon>Aquificales</taxon>
        <taxon>Aquificaceae</taxon>
        <taxon>Hydrogenivirga</taxon>
    </lineage>
</organism>
<reference evidence="1 2" key="1">
    <citation type="submission" date="2018-10" db="EMBL/GenBank/DDBJ databases">
        <title>Genomic Encyclopedia of Archaeal and Bacterial Type Strains, Phase II (KMG-II): from individual species to whole genera.</title>
        <authorList>
            <person name="Goeker M."/>
        </authorList>
    </citation>
    <scope>NUCLEOTIDE SEQUENCE [LARGE SCALE GENOMIC DNA]</scope>
    <source>
        <strain evidence="1 2">DSM 16510</strain>
    </source>
</reference>
<evidence type="ECO:0000313" key="2">
    <source>
        <dbReference type="Proteomes" id="UP000267841"/>
    </source>
</evidence>
<dbReference type="RefSeq" id="WP_121011862.1">
    <property type="nucleotide sequence ID" value="NZ_RCCJ01000001.1"/>
</dbReference>
<comment type="caution">
    <text evidence="1">The sequence shown here is derived from an EMBL/GenBank/DDBJ whole genome shotgun (WGS) entry which is preliminary data.</text>
</comment>
<sequence length="234" mass="26708">MPVKPKIVVSACLAGENVRYDGKPVEDEFSQKLIRYTEVIKVCPEVELGLGVPRDRVIVYLQGTELRLSQPSTGLELTEKMSQFSKGFLEQLPEVDGFLLKSKSPSCGVSRTKTYGDSKGEHYRGLGKGLFASEVLKRFPHLPVEDELRLRSYRVRLLFTLSLFALAYVRERSAEEFHRRFGEQLRYFLPRLERKLRRADTHTYRKLLLKVFGGLPTGVLNTLAQKLVPPNLLP</sequence>
<evidence type="ECO:0000313" key="1">
    <source>
        <dbReference type="EMBL" id="RLJ71071.1"/>
    </source>
</evidence>
<accession>A0A497XS37</accession>
<keyword evidence="2" id="KW-1185">Reference proteome</keyword>
<protein>
    <submittedName>
        <fullName evidence="1">Uncharacterized protein YbbK (DUF523 family)</fullName>
    </submittedName>
</protein>
<dbReference type="OrthoDB" id="9797779at2"/>
<gene>
    <name evidence="1" type="ORF">BCF55_1363</name>
</gene>
<proteinExistence type="predicted"/>
<dbReference type="AlphaFoldDB" id="A0A497XS37"/>
<dbReference type="PANTHER" id="PTHR30087">
    <property type="entry name" value="INNER MEMBRANE PROTEIN"/>
    <property type="match status" value="1"/>
</dbReference>
<dbReference type="EMBL" id="RCCJ01000001">
    <property type="protein sequence ID" value="RLJ71071.1"/>
    <property type="molecule type" value="Genomic_DNA"/>
</dbReference>
<dbReference type="PANTHER" id="PTHR30087:SF0">
    <property type="entry name" value="INNER MEMBRANE PROTEIN"/>
    <property type="match status" value="1"/>
</dbReference>
<dbReference type="InterPro" id="IPR007553">
    <property type="entry name" value="2-thiour_desulf"/>
</dbReference>